<keyword evidence="1 6" id="KW-0547">Nucleotide-binding</keyword>
<dbReference type="SUPFAM" id="SSF52540">
    <property type="entry name" value="P-loop containing nucleoside triphosphate hydrolases"/>
    <property type="match status" value="2"/>
</dbReference>
<dbReference type="GO" id="GO:0042254">
    <property type="term" value="P:ribosome biogenesis"/>
    <property type="evidence" value="ECO:0000318"/>
    <property type="project" value="GO_Central"/>
</dbReference>
<evidence type="ECO:0000313" key="10">
    <source>
        <dbReference type="EMBL" id="EDV23039.1"/>
    </source>
</evidence>
<evidence type="ECO:0000256" key="3">
    <source>
        <dbReference type="ARBA" id="ARBA00022806"/>
    </source>
</evidence>
<dbReference type="GO" id="GO:0005634">
    <property type="term" value="C:nucleus"/>
    <property type="evidence" value="ECO:0000318"/>
    <property type="project" value="GO_Central"/>
</dbReference>
<dbReference type="EMBL" id="DS985247">
    <property type="protein sequence ID" value="EDV23039.1"/>
    <property type="molecule type" value="Genomic_DNA"/>
</dbReference>
<dbReference type="Gene3D" id="3.40.50.300">
    <property type="entry name" value="P-loop containing nucleotide triphosphate hydrolases"/>
    <property type="match status" value="3"/>
</dbReference>
<organism evidence="10 11">
    <name type="scientific">Trichoplax adhaerens</name>
    <name type="common">Trichoplax reptans</name>
    <dbReference type="NCBI Taxonomy" id="10228"/>
    <lineage>
        <taxon>Eukaryota</taxon>
        <taxon>Metazoa</taxon>
        <taxon>Placozoa</taxon>
        <taxon>Uniplacotomia</taxon>
        <taxon>Trichoplacea</taxon>
        <taxon>Trichoplacidae</taxon>
        <taxon>Trichoplax</taxon>
    </lineage>
</organism>
<keyword evidence="5 6" id="KW-0694">RNA-binding</keyword>
<dbReference type="GO" id="GO:0003723">
    <property type="term" value="F:RNA binding"/>
    <property type="evidence" value="ECO:0007669"/>
    <property type="project" value="UniProtKB-UniRule"/>
</dbReference>
<dbReference type="HOGENOM" id="CLU_003041_26_2_1"/>
<proteinExistence type="inferred from homology"/>
<evidence type="ECO:0000259" key="8">
    <source>
        <dbReference type="PROSITE" id="PS51192"/>
    </source>
</evidence>
<protein>
    <recommendedName>
        <fullName evidence="6">ATP-dependent RNA helicase</fullName>
        <ecNumber evidence="6">3.6.4.13</ecNumber>
    </recommendedName>
</protein>
<dbReference type="PROSITE" id="PS51192">
    <property type="entry name" value="HELICASE_ATP_BIND_1"/>
    <property type="match status" value="1"/>
</dbReference>
<feature type="domain" description="Helicase C-terminal" evidence="9">
    <location>
        <begin position="317"/>
        <end position="474"/>
    </location>
</feature>
<comment type="function">
    <text evidence="6">RNA helicase.</text>
</comment>
<comment type="similarity">
    <text evidence="6">Belongs to the DEAD box helicase family.</text>
</comment>
<feature type="domain" description="Helicase ATP-binding" evidence="8">
    <location>
        <begin position="149"/>
        <end position="290"/>
    </location>
</feature>
<reference evidence="10 11" key="1">
    <citation type="journal article" date="2008" name="Nature">
        <title>The Trichoplax genome and the nature of placozoans.</title>
        <authorList>
            <person name="Srivastava M."/>
            <person name="Begovic E."/>
            <person name="Chapman J."/>
            <person name="Putnam N.H."/>
            <person name="Hellsten U."/>
            <person name="Kawashima T."/>
            <person name="Kuo A."/>
            <person name="Mitros T."/>
            <person name="Salamov A."/>
            <person name="Carpenter M.L."/>
            <person name="Signorovitch A.Y."/>
            <person name="Moreno M.A."/>
            <person name="Kamm K."/>
            <person name="Grimwood J."/>
            <person name="Schmutz J."/>
            <person name="Shapiro H."/>
            <person name="Grigoriev I.V."/>
            <person name="Buss L.W."/>
            <person name="Schierwater B."/>
            <person name="Dellaporta S.L."/>
            <person name="Rokhsar D.S."/>
        </authorList>
    </citation>
    <scope>NUCLEOTIDE SEQUENCE [LARGE SCALE GENOMIC DNA]</scope>
    <source>
        <strain evidence="10 11">Grell-BS-1999</strain>
    </source>
</reference>
<dbReference type="GeneID" id="6755481"/>
<evidence type="ECO:0000256" key="5">
    <source>
        <dbReference type="ARBA" id="ARBA00022884"/>
    </source>
</evidence>
<dbReference type="RefSeq" id="XP_002113949.1">
    <property type="nucleotide sequence ID" value="XM_002113913.1"/>
</dbReference>
<evidence type="ECO:0000313" key="11">
    <source>
        <dbReference type="Proteomes" id="UP000009022"/>
    </source>
</evidence>
<dbReference type="AlphaFoldDB" id="B3S223"/>
<dbReference type="SMART" id="SM00490">
    <property type="entry name" value="HELICc"/>
    <property type="match status" value="1"/>
</dbReference>
<dbReference type="InterPro" id="IPR025313">
    <property type="entry name" value="SPB4-like_CTE"/>
</dbReference>
<keyword evidence="11" id="KW-1185">Reference proteome</keyword>
<dbReference type="PhylomeDB" id="B3S223"/>
<evidence type="ECO:0000256" key="2">
    <source>
        <dbReference type="ARBA" id="ARBA00022801"/>
    </source>
</evidence>
<dbReference type="GO" id="GO:0016787">
    <property type="term" value="F:hydrolase activity"/>
    <property type="evidence" value="ECO:0007669"/>
    <property type="project" value="UniProtKB-KW"/>
</dbReference>
<dbReference type="eggNOG" id="KOG0348">
    <property type="taxonomic scope" value="Eukaryota"/>
</dbReference>
<dbReference type="STRING" id="10228.B3S223"/>
<keyword evidence="2 6" id="KW-0378">Hydrolase</keyword>
<dbReference type="KEGG" id="tad:TRIADDRAFT_57895"/>
<evidence type="ECO:0000256" key="4">
    <source>
        <dbReference type="ARBA" id="ARBA00022840"/>
    </source>
</evidence>
<dbReference type="EC" id="3.6.4.13" evidence="6"/>
<dbReference type="CTD" id="6755481"/>
<dbReference type="Pfam" id="PF13959">
    <property type="entry name" value="CTE_SPB4"/>
    <property type="match status" value="1"/>
</dbReference>
<feature type="compositionally biased region" description="Basic residues" evidence="7">
    <location>
        <begin position="30"/>
        <end position="42"/>
    </location>
</feature>
<comment type="domain">
    <text evidence="6">The Q motif is unique to and characteristic of the DEAD box family of RNA helicases and controls ATP binding and hydrolysis.</text>
</comment>
<keyword evidence="4 6" id="KW-0067">ATP-binding</keyword>
<dbReference type="GO" id="GO:0005524">
    <property type="term" value="F:ATP binding"/>
    <property type="evidence" value="ECO:0007669"/>
    <property type="project" value="UniProtKB-UniRule"/>
</dbReference>
<dbReference type="OMA" id="CYIDATS"/>
<evidence type="ECO:0000259" key="9">
    <source>
        <dbReference type="PROSITE" id="PS51194"/>
    </source>
</evidence>
<comment type="catalytic activity">
    <reaction evidence="6">
        <text>ATP + H2O = ADP + phosphate + H(+)</text>
        <dbReference type="Rhea" id="RHEA:13065"/>
        <dbReference type="ChEBI" id="CHEBI:15377"/>
        <dbReference type="ChEBI" id="CHEBI:15378"/>
        <dbReference type="ChEBI" id="CHEBI:30616"/>
        <dbReference type="ChEBI" id="CHEBI:43474"/>
        <dbReference type="ChEBI" id="CHEBI:456216"/>
        <dbReference type="EC" id="3.6.4.13"/>
    </reaction>
</comment>
<evidence type="ECO:0000256" key="7">
    <source>
        <dbReference type="SAM" id="MobiDB-lite"/>
    </source>
</evidence>
<dbReference type="Pfam" id="PF00270">
    <property type="entry name" value="DEAD"/>
    <property type="match status" value="1"/>
</dbReference>
<evidence type="ECO:0000256" key="6">
    <source>
        <dbReference type="RuleBase" id="RU365068"/>
    </source>
</evidence>
<dbReference type="OrthoDB" id="422663at2759"/>
<dbReference type="InterPro" id="IPR001650">
    <property type="entry name" value="Helicase_C-like"/>
</dbReference>
<dbReference type="InterPro" id="IPR011545">
    <property type="entry name" value="DEAD/DEAH_box_helicase_dom"/>
</dbReference>
<dbReference type="PANTHER" id="PTHR24031">
    <property type="entry name" value="RNA HELICASE"/>
    <property type="match status" value="1"/>
</dbReference>
<dbReference type="PROSITE" id="PS51194">
    <property type="entry name" value="HELICASE_CTER"/>
    <property type="match status" value="1"/>
</dbReference>
<dbReference type="Proteomes" id="UP000009022">
    <property type="component" value="Unassembled WGS sequence"/>
</dbReference>
<dbReference type="InterPro" id="IPR014001">
    <property type="entry name" value="Helicase_ATP-bd"/>
</dbReference>
<dbReference type="SMART" id="SM01178">
    <property type="entry name" value="DUF4217"/>
    <property type="match status" value="1"/>
</dbReference>
<gene>
    <name evidence="10" type="ORF">TRIADDRAFT_57895</name>
</gene>
<dbReference type="SMART" id="SM00487">
    <property type="entry name" value="DEXDc"/>
    <property type="match status" value="1"/>
</dbReference>
<name>B3S223_TRIAD</name>
<dbReference type="CDD" id="cd18787">
    <property type="entry name" value="SF2_C_DEAD"/>
    <property type="match status" value="1"/>
</dbReference>
<sequence length="541" mass="60879">MAEEGDCANLLLNITCNPSPMVTTADPTRKKDKSKGSKRVRTNKMVTKQQDVAKTRTTIDTSNFKRKLTDNSSREDMNKGTVQSTKWISSLFTNNPEIPQVQRSKKLKTHHQVFTDVEFTNVALSPRLVSHLEQHFHYQKMTCVQRKAIPSILNGRDCLIQSQTGTGKTIAYAVPIVNKLQELEPKIQRSDGPYALILLPTRELALQTMTIFNKLLKTFCWIVPGCVTGGEKKKSEKARLLDLGFKEDINTMLTALNAGSGQRQTILVSATLTAGVQQLARLALQDSCYIDATSTIPEDEYNATTIPSDSVHQIPSELQQHYVVIPAKLRLISLISFFIHSHKKNKKTKSIVFLSTCDSVNFYYNILNEFLPRFLTNEIEISKLHGNISQKDVAARGLDIPDIDWVLQYNPPIQVTDYLHRIGRTARIGYKGKSLLVLLPSESYQLAASDLQMSIENFVNSSAERKTQAISAYQSYIRAYGTFSKSLKFIFHVRNLHLGHLAKSFGLQEAPSKIKHQIITNPIVVIGLLECFDGLLYTIYE</sequence>
<dbReference type="InterPro" id="IPR027417">
    <property type="entry name" value="P-loop_NTPase"/>
</dbReference>
<evidence type="ECO:0000256" key="1">
    <source>
        <dbReference type="ARBA" id="ARBA00022741"/>
    </source>
</evidence>
<dbReference type="Pfam" id="PF00271">
    <property type="entry name" value="Helicase_C"/>
    <property type="match status" value="1"/>
</dbReference>
<dbReference type="InParanoid" id="B3S223"/>
<keyword evidence="3 6" id="KW-0347">Helicase</keyword>
<feature type="region of interest" description="Disordered" evidence="7">
    <location>
        <begin position="18"/>
        <end position="43"/>
    </location>
</feature>
<accession>B3S223</accession>
<dbReference type="GO" id="GO:0003724">
    <property type="term" value="F:RNA helicase activity"/>
    <property type="evidence" value="ECO:0007669"/>
    <property type="project" value="UniProtKB-EC"/>
</dbReference>